<dbReference type="AlphaFoldDB" id="A0A846QZD2"/>
<dbReference type="RefSeq" id="WP_167960340.1">
    <property type="nucleotide sequence ID" value="NZ_JAATJJ010000001.1"/>
</dbReference>
<keyword evidence="2" id="KW-1185">Reference proteome</keyword>
<accession>A0A846QZD2</accession>
<dbReference type="EMBL" id="JAATJJ010000001">
    <property type="protein sequence ID" value="NJB69949.1"/>
    <property type="molecule type" value="Genomic_DNA"/>
</dbReference>
<reference evidence="1 2" key="1">
    <citation type="submission" date="2020-03" db="EMBL/GenBank/DDBJ databases">
        <title>Genomic Encyclopedia of Type Strains, Phase IV (KMG-IV): sequencing the most valuable type-strain genomes for metagenomic binning, comparative biology and taxonomic classification.</title>
        <authorList>
            <person name="Goeker M."/>
        </authorList>
    </citation>
    <scope>NUCLEOTIDE SEQUENCE [LARGE SCALE GENOMIC DNA]</scope>
    <source>
        <strain evidence="1 2">DSM 29762</strain>
    </source>
</reference>
<organism evidence="1 2">
    <name type="scientific">Saonia flava</name>
    <dbReference type="NCBI Taxonomy" id="523696"/>
    <lineage>
        <taxon>Bacteria</taxon>
        <taxon>Pseudomonadati</taxon>
        <taxon>Bacteroidota</taxon>
        <taxon>Flavobacteriia</taxon>
        <taxon>Flavobacteriales</taxon>
        <taxon>Flavobacteriaceae</taxon>
        <taxon>Saonia</taxon>
    </lineage>
</organism>
<comment type="caution">
    <text evidence="1">The sequence shown here is derived from an EMBL/GenBank/DDBJ whole genome shotgun (WGS) entry which is preliminary data.</text>
</comment>
<evidence type="ECO:0000313" key="1">
    <source>
        <dbReference type="EMBL" id="NJB69949.1"/>
    </source>
</evidence>
<name>A0A846QZD2_9FLAO</name>
<proteinExistence type="predicted"/>
<dbReference type="Proteomes" id="UP000590442">
    <property type="component" value="Unassembled WGS sequence"/>
</dbReference>
<sequence>MKNKSINKIVAITTMALAVSLVQGQDYLDLVSISYFNTPSNSFKNSQQSTQLQQLDMQLDFPIVANEKMVFLTGFSSQANTLLLNPDNESESTIGFMAVEMGINLVHSEKISGTYLVIPKLASDFGSINKKDFQLGFLGLINLKKTEHLSYKFGLYVNTEKFGLFLVPLLGSYYKSPNNKLEVNAILPASVDVNYKITPTIWAGIYFESLSGSYYLNNNHVNSSNQYVNKSSNELYLYLGIPLTKSLILKPKLGHSIGRAYRTFDVNDKVSFSLSSIYFGDNRTQLNQDFKDGPIVELELVYRFHFKK</sequence>
<evidence type="ECO:0000313" key="2">
    <source>
        <dbReference type="Proteomes" id="UP000590442"/>
    </source>
</evidence>
<protein>
    <submittedName>
        <fullName evidence="1">Uncharacterized protein</fullName>
    </submittedName>
</protein>
<gene>
    <name evidence="1" type="ORF">GGR42_000411</name>
</gene>